<evidence type="ECO:0000313" key="2">
    <source>
        <dbReference type="Proteomes" id="UP000594205"/>
    </source>
</evidence>
<dbReference type="AlphaFoldDB" id="A0A7M2SGP7"/>
<name>A0A7M2SGP7_9ACTN</name>
<dbReference type="KEGG" id="sfeu:IM697_34625"/>
<accession>A0A7M2SGP7</accession>
<organism evidence="1 2">
    <name type="scientific">Streptomyces ferrugineus</name>
    <dbReference type="NCBI Taxonomy" id="1413221"/>
    <lineage>
        <taxon>Bacteria</taxon>
        <taxon>Bacillati</taxon>
        <taxon>Actinomycetota</taxon>
        <taxon>Actinomycetes</taxon>
        <taxon>Kitasatosporales</taxon>
        <taxon>Streptomycetaceae</taxon>
        <taxon>Streptomyces</taxon>
    </lineage>
</organism>
<reference evidence="1 2" key="1">
    <citation type="submission" date="2020-10" db="EMBL/GenBank/DDBJ databases">
        <title>Streptomyces ferrugineus complate genome analysis.</title>
        <authorList>
            <person name="Anwar N."/>
        </authorList>
    </citation>
    <scope>NUCLEOTIDE SEQUENCE [LARGE SCALE GENOMIC DNA]</scope>
    <source>
        <strain evidence="1 2">CCTCC AA2014009</strain>
    </source>
</reference>
<dbReference type="RefSeq" id="WP_194040028.1">
    <property type="nucleotide sequence ID" value="NZ_CP063373.1"/>
</dbReference>
<dbReference type="Proteomes" id="UP000594205">
    <property type="component" value="Chromosome"/>
</dbReference>
<proteinExistence type="predicted"/>
<gene>
    <name evidence="1" type="ORF">IM697_34625</name>
</gene>
<evidence type="ECO:0000313" key="1">
    <source>
        <dbReference type="EMBL" id="QOV35169.1"/>
    </source>
</evidence>
<protein>
    <submittedName>
        <fullName evidence="1">Uncharacterized protein</fullName>
    </submittedName>
</protein>
<dbReference type="EMBL" id="CP063373">
    <property type="protein sequence ID" value="QOV35169.1"/>
    <property type="molecule type" value="Genomic_DNA"/>
</dbReference>
<keyword evidence="2" id="KW-1185">Reference proteome</keyword>
<sequence>MPGFYALLQLDVAGLEAFADEWVTVDRKLKEARTTFHDDVVKPLHEDHWRGEGGRAAQDYCDRIQMDIDALDKEVRAVRKFLDAEADGATGRGGVKGLAGLQLRAENLQREAMTEGMNITDSGTVEWEVMYDPNDPEAPKMLDERRKTADSLETLVRRLLDDAAEDDDWLANELVRDSGWVVFGLVVACSQAVMARSETRLAMAR</sequence>